<proteinExistence type="predicted"/>
<dbReference type="Proteomes" id="UP000501237">
    <property type="component" value="Chromosome"/>
</dbReference>
<accession>A0A679GIU1</accession>
<gene>
    <name evidence="1" type="ORF">PtoMrB4_07140</name>
</gene>
<evidence type="ECO:0000313" key="2">
    <source>
        <dbReference type="Proteomes" id="UP000501237"/>
    </source>
</evidence>
<name>A0A679GIU1_9GAMM</name>
<evidence type="ECO:0000313" key="1">
    <source>
        <dbReference type="EMBL" id="BCA26737.1"/>
    </source>
</evidence>
<dbReference type="RefSeq" id="WP_172432531.1">
    <property type="nucleotide sequence ID" value="NZ_AP022642.1"/>
</dbReference>
<dbReference type="GeneID" id="57395932"/>
<protein>
    <submittedName>
        <fullName evidence="1">Uncharacterized protein</fullName>
    </submittedName>
</protein>
<dbReference type="KEGG" id="poj:PtoMrB4_07140"/>
<sequence>MNAPQILAGELFTQLKAAIDQAVEQESFAVATAAAEKSGMQGGRKDPSIMTLGFTYEYSDATGATVTLVVRSWDTSSPFQIKPDRNKMTVELVKNGKKVDSYTNSYED</sequence>
<organism evidence="1 2">
    <name type="scientific">Metapseudomonas otitidis</name>
    <dbReference type="NCBI Taxonomy" id="319939"/>
    <lineage>
        <taxon>Bacteria</taxon>
        <taxon>Pseudomonadati</taxon>
        <taxon>Pseudomonadota</taxon>
        <taxon>Gammaproteobacteria</taxon>
        <taxon>Pseudomonadales</taxon>
        <taxon>Pseudomonadaceae</taxon>
        <taxon>Metapseudomonas</taxon>
    </lineage>
</organism>
<dbReference type="AlphaFoldDB" id="A0A679GIU1"/>
<reference evidence="1 2" key="1">
    <citation type="journal article" date="2020" name="Microbiol. Resour. Announc.">
        <title>Complete genome sequence of Pseudomonas otitidis strain MrB4, isolated from Lake Biwa in Japan.</title>
        <authorList>
            <person name="Miyazaki K."/>
            <person name="Hase E."/>
            <person name="Maruya T."/>
        </authorList>
    </citation>
    <scope>NUCLEOTIDE SEQUENCE [LARGE SCALE GENOMIC DNA]</scope>
    <source>
        <strain evidence="1 2">MrB4</strain>
    </source>
</reference>
<dbReference type="EMBL" id="AP022642">
    <property type="protein sequence ID" value="BCA26737.1"/>
    <property type="molecule type" value="Genomic_DNA"/>
</dbReference>